<protein>
    <submittedName>
        <fullName evidence="1">DUF6252 family protein</fullName>
    </submittedName>
</protein>
<organism evidence="1 2">
    <name type="scientific">Pontibacter ruber</name>
    <dbReference type="NCBI Taxonomy" id="1343895"/>
    <lineage>
        <taxon>Bacteria</taxon>
        <taxon>Pseudomonadati</taxon>
        <taxon>Bacteroidota</taxon>
        <taxon>Cytophagia</taxon>
        <taxon>Cytophagales</taxon>
        <taxon>Hymenobacteraceae</taxon>
        <taxon>Pontibacter</taxon>
    </lineage>
</organism>
<keyword evidence="2" id="KW-1185">Reference proteome</keyword>
<dbReference type="RefSeq" id="WP_250429264.1">
    <property type="nucleotide sequence ID" value="NZ_JALPRR010000002.1"/>
</dbReference>
<dbReference type="PROSITE" id="PS51257">
    <property type="entry name" value="PROKAR_LIPOPROTEIN"/>
    <property type="match status" value="1"/>
</dbReference>
<dbReference type="Pfam" id="PF19765">
    <property type="entry name" value="DUF6252"/>
    <property type="match status" value="1"/>
</dbReference>
<sequence>MKARVLPFLLLSAILSIGSCKKKDTTPKEVLPAATMEGKNTFGALVNGQVWVPKGRPHTFQPSYQIVYDPGYKGGSFDIRVFRKKSSEFFEHFYIYMLNVNQTGVYTLGDPQIGTVRYESEGCFYEREDKVEGYLEITKLDMQNGIIAGKFEFTLTKTDCDTIRVTEGRFDKKLF</sequence>
<name>A0ABW5CTE9_9BACT</name>
<evidence type="ECO:0000313" key="1">
    <source>
        <dbReference type="EMBL" id="MFD2245280.1"/>
    </source>
</evidence>
<dbReference type="EMBL" id="JBHUIM010000001">
    <property type="protein sequence ID" value="MFD2245280.1"/>
    <property type="molecule type" value="Genomic_DNA"/>
</dbReference>
<dbReference type="InterPro" id="IPR046219">
    <property type="entry name" value="DUF6252"/>
</dbReference>
<comment type="caution">
    <text evidence="1">The sequence shown here is derived from an EMBL/GenBank/DDBJ whole genome shotgun (WGS) entry which is preliminary data.</text>
</comment>
<dbReference type="Proteomes" id="UP001597374">
    <property type="component" value="Unassembled WGS sequence"/>
</dbReference>
<accession>A0ABW5CTE9</accession>
<gene>
    <name evidence="1" type="ORF">ACFSKP_03380</name>
</gene>
<evidence type="ECO:0000313" key="2">
    <source>
        <dbReference type="Proteomes" id="UP001597374"/>
    </source>
</evidence>
<proteinExistence type="predicted"/>
<reference evidence="2" key="1">
    <citation type="journal article" date="2019" name="Int. J. Syst. Evol. Microbiol.">
        <title>The Global Catalogue of Microorganisms (GCM) 10K type strain sequencing project: providing services to taxonomists for standard genome sequencing and annotation.</title>
        <authorList>
            <consortium name="The Broad Institute Genomics Platform"/>
            <consortium name="The Broad Institute Genome Sequencing Center for Infectious Disease"/>
            <person name="Wu L."/>
            <person name="Ma J."/>
        </authorList>
    </citation>
    <scope>NUCLEOTIDE SEQUENCE [LARGE SCALE GENOMIC DNA]</scope>
    <source>
        <strain evidence="2">CGMCC 4.1782</strain>
    </source>
</reference>